<protein>
    <submittedName>
        <fullName evidence="1">Uncharacterized protein</fullName>
    </submittedName>
</protein>
<proteinExistence type="predicted"/>
<dbReference type="RefSeq" id="WP_141650510.1">
    <property type="nucleotide sequence ID" value="NZ_CCVW01000004.1"/>
</dbReference>
<keyword evidence="2" id="KW-1185">Reference proteome</keyword>
<sequence>MVGERRETKSLFLLEGCCVNQLVQRPFSPSLLKDWIQFYTPMLKQFAKRNPSGTIIISEPRLFRDDDNNVCKQYNVLRKQFLSELKKQLDIDSTIELCDPFESKHMARIHRLTPKVEKFYNRNFVVFYNWSSEAQFRPKNQKLYEDRMRKNKKTDVSMLLGLKIEDKGDIFFTDPNKRECPFLWTSKSHKKNAPPQLPLKNPNDFKNYRVLVNIVSKLNSFTLAKKGWLYRNTLVGEDQYSIKKDEHGRTINETAAIKLLFQLKIQLCKFYPRAQVNDYFRLYLRENRPISKLMETLSSDKKYQLDNTPPSEGTNSDESEKYYINCFKQEYIKQVNADALGCFSFFRRSRIDINYVNLATIIKHAKNGGGRTLSVLERLGYIENGEVLVEIQNIVQDSKIGDTVNSTLSPWERFQSFIK</sequence>
<reference evidence="1 2" key="1">
    <citation type="submission" date="2014-06" db="EMBL/GenBank/DDBJ databases">
        <authorList>
            <person name="Urmite Genomes Urmite Genomes"/>
        </authorList>
    </citation>
    <scope>NUCLEOTIDE SEQUENCE [LARGE SCALE GENOMIC DNA]</scope>
</reference>
<dbReference type="AlphaFoldDB" id="A0A078L242"/>
<name>A0A078L242_9GAMM</name>
<dbReference type="Proteomes" id="UP000044071">
    <property type="component" value="Unassembled WGS sequence"/>
</dbReference>
<evidence type="ECO:0000313" key="2">
    <source>
        <dbReference type="Proteomes" id="UP000044071"/>
    </source>
</evidence>
<dbReference type="EMBL" id="CCSB01000004">
    <property type="protein sequence ID" value="CDZ79302.1"/>
    <property type="molecule type" value="Genomic_DNA"/>
</dbReference>
<evidence type="ECO:0000313" key="1">
    <source>
        <dbReference type="EMBL" id="CDZ79302.1"/>
    </source>
</evidence>
<organism evidence="1 2">
    <name type="scientific">Legionella massiliensis</name>
    <dbReference type="NCBI Taxonomy" id="1034943"/>
    <lineage>
        <taxon>Bacteria</taxon>
        <taxon>Pseudomonadati</taxon>
        <taxon>Pseudomonadota</taxon>
        <taxon>Gammaproteobacteria</taxon>
        <taxon>Legionellales</taxon>
        <taxon>Legionellaceae</taxon>
        <taxon>Legionella</taxon>
    </lineage>
</organism>
<gene>
    <name evidence="1" type="ORF">BN59_03620</name>
</gene>
<accession>A0A078L242</accession>
<dbReference type="STRING" id="1034943.BN59_03620"/>